<reference evidence="2" key="1">
    <citation type="journal article" date="2015" name="Nature">
        <title>Complex archaea that bridge the gap between prokaryotes and eukaryotes.</title>
        <authorList>
            <person name="Spang A."/>
            <person name="Saw J.H."/>
            <person name="Jorgensen S.L."/>
            <person name="Zaremba-Niedzwiedzka K."/>
            <person name="Martijn J."/>
            <person name="Lind A.E."/>
            <person name="van Eijk R."/>
            <person name="Schleper C."/>
            <person name="Guy L."/>
            <person name="Ettema T.J."/>
        </authorList>
    </citation>
    <scope>NUCLEOTIDE SEQUENCE</scope>
</reference>
<protein>
    <submittedName>
        <fullName evidence="2">Uncharacterized protein</fullName>
    </submittedName>
</protein>
<feature type="region of interest" description="Disordered" evidence="1">
    <location>
        <begin position="1"/>
        <end position="25"/>
    </location>
</feature>
<accession>A0A0F9G755</accession>
<dbReference type="AlphaFoldDB" id="A0A0F9G755"/>
<gene>
    <name evidence="2" type="ORF">LCGC14_1946530</name>
</gene>
<dbReference type="EMBL" id="LAZR01021166">
    <property type="protein sequence ID" value="KKL86256.1"/>
    <property type="molecule type" value="Genomic_DNA"/>
</dbReference>
<proteinExistence type="predicted"/>
<name>A0A0F9G755_9ZZZZ</name>
<evidence type="ECO:0000256" key="1">
    <source>
        <dbReference type="SAM" id="MobiDB-lite"/>
    </source>
</evidence>
<evidence type="ECO:0000313" key="2">
    <source>
        <dbReference type="EMBL" id="KKL86256.1"/>
    </source>
</evidence>
<comment type="caution">
    <text evidence="2">The sequence shown here is derived from an EMBL/GenBank/DDBJ whole genome shotgun (WGS) entry which is preliminary data.</text>
</comment>
<organism evidence="2">
    <name type="scientific">marine sediment metagenome</name>
    <dbReference type="NCBI Taxonomy" id="412755"/>
    <lineage>
        <taxon>unclassified sequences</taxon>
        <taxon>metagenomes</taxon>
        <taxon>ecological metagenomes</taxon>
    </lineage>
</organism>
<sequence>MPEAEQPEQQPEQQTQQQPTQGLINAPSNVFAISNRERQRKEQMVEYLGQMLEPETDGFPHINMDMSFTNLNFFDLFKVDNISEAINLCHMLDLKQSEYLFRGELATILISRRSRDARSFALFTDVTTKSQQTFKDETEEKKGFSFFNFGKKKS</sequence>
<feature type="compositionally biased region" description="Low complexity" evidence="1">
    <location>
        <begin position="1"/>
        <end position="21"/>
    </location>
</feature>